<reference evidence="3 4" key="1">
    <citation type="submission" date="2015-09" db="EMBL/GenBank/DDBJ databases">
        <authorList>
            <consortium name="Pathogen Informatics"/>
        </authorList>
    </citation>
    <scope>NUCLEOTIDE SEQUENCE [LARGE SCALE GENOMIC DNA]</scope>
    <source>
        <strain evidence="3 4">2789STDY5834841</strain>
    </source>
</reference>
<sequence length="611" mass="68657">MNRFTIRKLTVSGGGHQDSIIEFTDGLNLIIGPSNTGKSLIMDCIDYVFGFTPKVNRPSKIVDNSNGYTHVELELKTDKGSVSLKREIGTTKVSVISHHPEIENGTYSSDRNAKKNINDIFLKLIGINDVHKVLSSQKGSTQSLTWRSILHLFFMKQNDIDRESSALLSPNAMGSTSSAAALLYLLTGKDANDFQKPEDPAISVAKRNAIIMYIRDKRDQLSQKREELEKLLSEHDISDAQSMIDKISSEIQTLQAELNNATQKSKKIMLEIYQQNSKLSECNTVLYNFHSLSKQYQSDVKRLGFIVDGQIASSGHRLVSHCPFCDTELKADPGEDYVTAAATELTKLGKHISELSDAQASAERKKKSIEERIAILEEEKNVLDSYITNELQPKISTFKSELDKNLQIIRWQDELERIHQEEVQYSADLFEKETEEDPKEVKYNILTSYEYDLVNGFEKELISALKSSNFGGASSARLNMKSFDIEIDGHSKPTCMGGGYSAVLNALTVYAMTNYIYQKNGYAPGFLALDSALSQLSEAEHIKTEDSIKYGFMQFLISNALKRQVIVIEHKDKIPFAPKTDEAKGIRVTEFTMNKHSGRYGFLNDVFNPEI</sequence>
<dbReference type="Pfam" id="PF13476">
    <property type="entry name" value="AAA_23"/>
    <property type="match status" value="1"/>
</dbReference>
<proteinExistence type="predicted"/>
<evidence type="ECO:0000313" key="4">
    <source>
        <dbReference type="Proteomes" id="UP000095787"/>
    </source>
</evidence>
<dbReference type="AlphaFoldDB" id="A0A174FJH3"/>
<keyword evidence="1" id="KW-0175">Coiled coil</keyword>
<organism evidence="3 4">
    <name type="scientific">[Ruminococcus] torques</name>
    <dbReference type="NCBI Taxonomy" id="33039"/>
    <lineage>
        <taxon>Bacteria</taxon>
        <taxon>Bacillati</taxon>
        <taxon>Bacillota</taxon>
        <taxon>Clostridia</taxon>
        <taxon>Lachnospirales</taxon>
        <taxon>Lachnospiraceae</taxon>
        <taxon>Mediterraneibacter</taxon>
    </lineage>
</organism>
<protein>
    <submittedName>
        <fullName evidence="3">Chromosome segregation protein</fullName>
    </submittedName>
</protein>
<dbReference type="InterPro" id="IPR038729">
    <property type="entry name" value="Rad50/SbcC_AAA"/>
</dbReference>
<dbReference type="EMBL" id="CYZO01000067">
    <property type="protein sequence ID" value="CUO50323.1"/>
    <property type="molecule type" value="Genomic_DNA"/>
</dbReference>
<gene>
    <name evidence="3" type="ORF">ERS852456_02731</name>
</gene>
<dbReference type="Proteomes" id="UP000095787">
    <property type="component" value="Unassembled WGS sequence"/>
</dbReference>
<dbReference type="Gene3D" id="3.40.50.300">
    <property type="entry name" value="P-loop containing nucleotide triphosphate hydrolases"/>
    <property type="match status" value="1"/>
</dbReference>
<dbReference type="SUPFAM" id="SSF52540">
    <property type="entry name" value="P-loop containing nucleoside triphosphate hydrolases"/>
    <property type="match status" value="1"/>
</dbReference>
<dbReference type="RefSeq" id="WP_055159505.1">
    <property type="nucleotide sequence ID" value="NZ_CYZO01000067.1"/>
</dbReference>
<dbReference type="InterPro" id="IPR027417">
    <property type="entry name" value="P-loop_NTPase"/>
</dbReference>
<dbReference type="GO" id="GO:0006302">
    <property type="term" value="P:double-strand break repair"/>
    <property type="evidence" value="ECO:0007669"/>
    <property type="project" value="InterPro"/>
</dbReference>
<evidence type="ECO:0000313" key="3">
    <source>
        <dbReference type="EMBL" id="CUO50323.1"/>
    </source>
</evidence>
<evidence type="ECO:0000256" key="1">
    <source>
        <dbReference type="SAM" id="Coils"/>
    </source>
</evidence>
<name>A0A174FJH3_9FIRM</name>
<accession>A0A174FJH3</accession>
<feature type="domain" description="Rad50/SbcC-type AAA" evidence="2">
    <location>
        <begin position="15"/>
        <end position="264"/>
    </location>
</feature>
<dbReference type="GO" id="GO:0016887">
    <property type="term" value="F:ATP hydrolysis activity"/>
    <property type="evidence" value="ECO:0007669"/>
    <property type="project" value="InterPro"/>
</dbReference>
<feature type="coiled-coil region" evidence="1">
    <location>
        <begin position="211"/>
        <end position="271"/>
    </location>
</feature>
<feature type="coiled-coil region" evidence="1">
    <location>
        <begin position="352"/>
        <end position="379"/>
    </location>
</feature>
<evidence type="ECO:0000259" key="2">
    <source>
        <dbReference type="Pfam" id="PF13476"/>
    </source>
</evidence>